<sequence>MENQTIDFPTIIVGAGQCGLAMAHELVQRGEDFLVLEAGPTPGNSWRSRWDSLELFTPAAHDALPGSKFPDKRVSYPTAGAVADYLETYAKAKGVPVRTSTTVTDVRASADGGFLVRTADTTFTARRVVIATGVHQRPKIPAIAAQISAETRQLHSSEYRNPAMVADGPVAVVGFGTSGAQIACELVVSHPVALYGNPTPHVPEALIRFAPALYWLLVHRLLTRSTPMGRKVAKGFFTRGAPLIRVSVKDVQAAGVQTAGRVESIHGGKLMTKDGTPMEASTIIWATGYRPDYSWIDGLQLDELGYPLHRRGISTQIPGLGFLGIPFLYGLTSGIIGGVGRDSRYLARHLHPYKEAGHAADPPFGLNTSARDHE</sequence>
<evidence type="ECO:0000313" key="2">
    <source>
        <dbReference type="EMBL" id="NKG20757.1"/>
    </source>
</evidence>
<dbReference type="Proteomes" id="UP000746595">
    <property type="component" value="Unassembled WGS sequence"/>
</dbReference>
<reference evidence="2 3" key="1">
    <citation type="submission" date="2020-04" db="EMBL/GenBank/DDBJ databases">
        <title>Paeniglutamicibacter sp. ANT13_2, a novel actinomycete isolated from sediment in Antarctica.</title>
        <authorList>
            <person name="Sakdapetsiri C."/>
            <person name="Pinyakong O."/>
        </authorList>
    </citation>
    <scope>NUCLEOTIDE SEQUENCE [LARGE SCALE GENOMIC DNA]</scope>
    <source>
        <strain evidence="2 3">ANT13_2</strain>
    </source>
</reference>
<dbReference type="PANTHER" id="PTHR43539">
    <property type="entry name" value="FLAVIN-BINDING MONOOXYGENASE-LIKE PROTEIN (AFU_ORTHOLOGUE AFUA_4G09220)"/>
    <property type="match status" value="1"/>
</dbReference>
<dbReference type="InterPro" id="IPR036188">
    <property type="entry name" value="FAD/NAD-bd_sf"/>
</dbReference>
<dbReference type="PRINTS" id="PR00368">
    <property type="entry name" value="FADPNR"/>
</dbReference>
<gene>
    <name evidence="2" type="ORF">HED64_08570</name>
</gene>
<comment type="caution">
    <text evidence="2">The sequence shown here is derived from an EMBL/GenBank/DDBJ whole genome shotgun (WGS) entry which is preliminary data.</text>
</comment>
<dbReference type="EMBL" id="JAAWVT010000003">
    <property type="protein sequence ID" value="NKG20757.1"/>
    <property type="molecule type" value="Genomic_DNA"/>
</dbReference>
<name>A0ABX1G3D0_9MICC</name>
<dbReference type="PANTHER" id="PTHR43539:SF78">
    <property type="entry name" value="FLAVIN-CONTAINING MONOOXYGENASE"/>
    <property type="match status" value="1"/>
</dbReference>
<organism evidence="2 3">
    <name type="scientific">Paeniglutamicibacter terrestris</name>
    <dbReference type="NCBI Taxonomy" id="2723403"/>
    <lineage>
        <taxon>Bacteria</taxon>
        <taxon>Bacillati</taxon>
        <taxon>Actinomycetota</taxon>
        <taxon>Actinomycetes</taxon>
        <taxon>Micrococcales</taxon>
        <taxon>Micrococcaceae</taxon>
        <taxon>Paeniglutamicibacter</taxon>
    </lineage>
</organism>
<proteinExistence type="predicted"/>
<dbReference type="Pfam" id="PF13738">
    <property type="entry name" value="Pyr_redox_3"/>
    <property type="match status" value="1"/>
</dbReference>
<protein>
    <submittedName>
        <fullName evidence="2">NAD(P)-binding domain-containing protein</fullName>
    </submittedName>
</protein>
<evidence type="ECO:0000256" key="1">
    <source>
        <dbReference type="ARBA" id="ARBA00023002"/>
    </source>
</evidence>
<evidence type="ECO:0000313" key="3">
    <source>
        <dbReference type="Proteomes" id="UP000746595"/>
    </source>
</evidence>
<keyword evidence="1" id="KW-0560">Oxidoreductase</keyword>
<dbReference type="SUPFAM" id="SSF51905">
    <property type="entry name" value="FAD/NAD(P)-binding domain"/>
    <property type="match status" value="2"/>
</dbReference>
<dbReference type="Gene3D" id="3.50.50.60">
    <property type="entry name" value="FAD/NAD(P)-binding domain"/>
    <property type="match status" value="1"/>
</dbReference>
<keyword evidence="3" id="KW-1185">Reference proteome</keyword>
<dbReference type="RefSeq" id="WP_168151622.1">
    <property type="nucleotide sequence ID" value="NZ_JAAWVT010000003.1"/>
</dbReference>
<dbReference type="InterPro" id="IPR050982">
    <property type="entry name" value="Auxin_biosynth/cation_transpt"/>
</dbReference>
<accession>A0ABX1G3D0</accession>